<evidence type="ECO:0000256" key="4">
    <source>
        <dbReference type="PROSITE-ProRule" id="PRU00335"/>
    </source>
</evidence>
<keyword evidence="2 4" id="KW-0238">DNA-binding</keyword>
<dbReference type="Pfam" id="PF00440">
    <property type="entry name" value="TetR_N"/>
    <property type="match status" value="1"/>
</dbReference>
<accession>A0A345ZWE7</accession>
<feature type="DNA-binding region" description="H-T-H motif" evidence="4">
    <location>
        <begin position="32"/>
        <end position="51"/>
    </location>
</feature>
<dbReference type="PANTHER" id="PTHR47506">
    <property type="entry name" value="TRANSCRIPTIONAL REGULATORY PROTEIN"/>
    <property type="match status" value="1"/>
</dbReference>
<dbReference type="PROSITE" id="PS50977">
    <property type="entry name" value="HTH_TETR_2"/>
    <property type="match status" value="1"/>
</dbReference>
<dbReference type="SUPFAM" id="SSF48498">
    <property type="entry name" value="Tetracyclin repressor-like, C-terminal domain"/>
    <property type="match status" value="1"/>
</dbReference>
<gene>
    <name evidence="6" type="ORF">DW352_12395</name>
</gene>
<reference evidence="6 7" key="1">
    <citation type="submission" date="2018-07" db="EMBL/GenBank/DDBJ databases">
        <authorList>
            <person name="Quirk P.G."/>
            <person name="Krulwich T.A."/>
        </authorList>
    </citation>
    <scope>NUCLEOTIDE SEQUENCE [LARGE SCALE GENOMIC DNA]</scope>
    <source>
        <strain evidence="6 7">CC-BB4</strain>
    </source>
</reference>
<evidence type="ECO:0000256" key="3">
    <source>
        <dbReference type="ARBA" id="ARBA00023163"/>
    </source>
</evidence>
<organism evidence="6 7">
    <name type="scientific">Pseudolabrys taiwanensis</name>
    <dbReference type="NCBI Taxonomy" id="331696"/>
    <lineage>
        <taxon>Bacteria</taxon>
        <taxon>Pseudomonadati</taxon>
        <taxon>Pseudomonadota</taxon>
        <taxon>Alphaproteobacteria</taxon>
        <taxon>Hyphomicrobiales</taxon>
        <taxon>Xanthobacteraceae</taxon>
        <taxon>Pseudolabrys</taxon>
    </lineage>
</organism>
<evidence type="ECO:0000313" key="6">
    <source>
        <dbReference type="EMBL" id="AXK81244.1"/>
    </source>
</evidence>
<dbReference type="InterPro" id="IPR036271">
    <property type="entry name" value="Tet_transcr_reg_TetR-rel_C_sf"/>
</dbReference>
<dbReference type="OrthoDB" id="9798857at2"/>
<dbReference type="InterPro" id="IPR001647">
    <property type="entry name" value="HTH_TetR"/>
</dbReference>
<sequence>MRVSREQAEKNRQGVIDTASHLFREKGFDGVGLVELMESAGLTKGGFYKQFESKEDLAALASRRSMEMAMERWIRVIARRPDAPLDAMIDLYLSPGHRADKGDGCPLVALGSDAARQGADVKESFEFGVKKHLELLGDVILGGSAEVRAELAPAVLSLLVGALTLSRMVNDDRLALTFLSAAAAQVRSITKA</sequence>
<dbReference type="AlphaFoldDB" id="A0A345ZWE7"/>
<keyword evidence="3" id="KW-0804">Transcription</keyword>
<dbReference type="SUPFAM" id="SSF46689">
    <property type="entry name" value="Homeodomain-like"/>
    <property type="match status" value="1"/>
</dbReference>
<dbReference type="Gene3D" id="1.10.10.60">
    <property type="entry name" value="Homeodomain-like"/>
    <property type="match status" value="1"/>
</dbReference>
<dbReference type="RefSeq" id="WP_115691623.1">
    <property type="nucleotide sequence ID" value="NZ_CP031417.1"/>
</dbReference>
<feature type="domain" description="HTH tetR-type" evidence="5">
    <location>
        <begin position="9"/>
        <end position="69"/>
    </location>
</feature>
<dbReference type="GO" id="GO:0003677">
    <property type="term" value="F:DNA binding"/>
    <property type="evidence" value="ECO:0007669"/>
    <property type="project" value="UniProtKB-UniRule"/>
</dbReference>
<protein>
    <submittedName>
        <fullName evidence="6">TetR/AcrR family transcriptional regulator</fullName>
    </submittedName>
</protein>
<dbReference type="InterPro" id="IPR009057">
    <property type="entry name" value="Homeodomain-like_sf"/>
</dbReference>
<dbReference type="KEGG" id="ptaw:DW352_12395"/>
<evidence type="ECO:0000313" key="7">
    <source>
        <dbReference type="Proteomes" id="UP000254889"/>
    </source>
</evidence>
<proteinExistence type="predicted"/>
<dbReference type="Gene3D" id="1.10.357.10">
    <property type="entry name" value="Tetracycline Repressor, domain 2"/>
    <property type="match status" value="1"/>
</dbReference>
<evidence type="ECO:0000256" key="1">
    <source>
        <dbReference type="ARBA" id="ARBA00023015"/>
    </source>
</evidence>
<name>A0A345ZWE7_9HYPH</name>
<dbReference type="PRINTS" id="PR00455">
    <property type="entry name" value="HTHTETR"/>
</dbReference>
<keyword evidence="1" id="KW-0805">Transcription regulation</keyword>
<evidence type="ECO:0000256" key="2">
    <source>
        <dbReference type="ARBA" id="ARBA00023125"/>
    </source>
</evidence>
<dbReference type="PANTHER" id="PTHR47506:SF7">
    <property type="entry name" value="TRANSCRIPTIONAL REGULATORY PROTEIN"/>
    <property type="match status" value="1"/>
</dbReference>
<dbReference type="EMBL" id="CP031417">
    <property type="protein sequence ID" value="AXK81244.1"/>
    <property type="molecule type" value="Genomic_DNA"/>
</dbReference>
<keyword evidence="7" id="KW-1185">Reference proteome</keyword>
<dbReference type="Proteomes" id="UP000254889">
    <property type="component" value="Chromosome"/>
</dbReference>
<evidence type="ECO:0000259" key="5">
    <source>
        <dbReference type="PROSITE" id="PS50977"/>
    </source>
</evidence>